<dbReference type="InterPro" id="IPR000064">
    <property type="entry name" value="NLP_P60_dom"/>
</dbReference>
<feature type="compositionally biased region" description="Low complexity" evidence="8">
    <location>
        <begin position="139"/>
        <end position="192"/>
    </location>
</feature>
<sequence>MLSSSTGRHRAPSNARRISKRLVATVGLTGAGMALPLVTATGAHAATVSTWDAVAQCESSGDWSINTGNGYYGGLQFDQSTWDSYGGQQYASRADLATKDQQIATAEKVLANQGPSAWPVCGPQAGLSQGGAAPSLNTSGSAASSSSSASSSASSSSSSSSASSSSSDDSESSDSTASAPAASSAPSASKASGTYTVQSGDWLSTIAHKENVSGGWQRLYQLNKGTLTQGPNLIFPGQKLTLGGSASSAQGTSSDASSSDSSAATTSTTTTATNASATTSAPQASSSAAQTAISFAEAHVGDSYVYGGTGPNSWDCSGLVQAAYAQAGVSLPRTSEEMASSVTRISVDQVQPGDLLFWSNDGSAAGTYHVALYVGGGRFVEAANPSAGVKWETISNYTPDFAGRIG</sequence>
<dbReference type="InterPro" id="IPR038765">
    <property type="entry name" value="Papain-like_cys_pep_sf"/>
</dbReference>
<comment type="similarity">
    <text evidence="1">Belongs to the peptidase C40 family.</text>
</comment>
<dbReference type="PANTHER" id="PTHR47053:SF1">
    <property type="entry name" value="MUREIN DD-ENDOPEPTIDASE MEPH-RELATED"/>
    <property type="match status" value="1"/>
</dbReference>
<evidence type="ECO:0000313" key="13">
    <source>
        <dbReference type="Proteomes" id="UP000183015"/>
    </source>
</evidence>
<dbReference type="GO" id="GO:0006508">
    <property type="term" value="P:proteolysis"/>
    <property type="evidence" value="ECO:0007669"/>
    <property type="project" value="UniProtKB-KW"/>
</dbReference>
<feature type="region of interest" description="Disordered" evidence="8">
    <location>
        <begin position="244"/>
        <end position="283"/>
    </location>
</feature>
<dbReference type="SUPFAM" id="SSF53955">
    <property type="entry name" value="Lysozyme-like"/>
    <property type="match status" value="1"/>
</dbReference>
<feature type="region of interest" description="Disordered" evidence="8">
    <location>
        <begin position="121"/>
        <end position="194"/>
    </location>
</feature>
<dbReference type="SUPFAM" id="SSF54106">
    <property type="entry name" value="LysM domain"/>
    <property type="match status" value="1"/>
</dbReference>
<dbReference type="AlphaFoldDB" id="A0A1H7LW71"/>
<evidence type="ECO:0000256" key="6">
    <source>
        <dbReference type="ARBA" id="ARBA00022801"/>
    </source>
</evidence>
<dbReference type="InterPro" id="IPR010618">
    <property type="entry name" value="RPF"/>
</dbReference>
<dbReference type="CDD" id="cd13925">
    <property type="entry name" value="RPF"/>
    <property type="match status" value="1"/>
</dbReference>
<protein>
    <submittedName>
        <fullName evidence="12">Cell wall-associated hydrolase, NlpC family</fullName>
    </submittedName>
</protein>
<keyword evidence="7" id="KW-0788">Thiol protease</keyword>
<name>A0A1H7LW71_STRJI</name>
<evidence type="ECO:0000256" key="2">
    <source>
        <dbReference type="ARBA" id="ARBA00010830"/>
    </source>
</evidence>
<feature type="signal peptide" evidence="9">
    <location>
        <begin position="1"/>
        <end position="45"/>
    </location>
</feature>
<accession>A0A1H7LW71</accession>
<dbReference type="Gene3D" id="1.10.530.10">
    <property type="match status" value="1"/>
</dbReference>
<feature type="domain" description="NlpC/P60" evidence="11">
    <location>
        <begin position="286"/>
        <end position="406"/>
    </location>
</feature>
<dbReference type="PROSITE" id="PS51782">
    <property type="entry name" value="LYSM"/>
    <property type="match status" value="1"/>
</dbReference>
<evidence type="ECO:0000256" key="1">
    <source>
        <dbReference type="ARBA" id="ARBA00007074"/>
    </source>
</evidence>
<dbReference type="SMART" id="SM00257">
    <property type="entry name" value="LysM"/>
    <property type="match status" value="1"/>
</dbReference>
<dbReference type="STRING" id="235985.SAMN05414137_10564"/>
<dbReference type="GO" id="GO:0008234">
    <property type="term" value="F:cysteine-type peptidase activity"/>
    <property type="evidence" value="ECO:0007669"/>
    <property type="project" value="UniProtKB-KW"/>
</dbReference>
<dbReference type="eggNOG" id="COG0791">
    <property type="taxonomic scope" value="Bacteria"/>
</dbReference>
<dbReference type="InterPro" id="IPR023346">
    <property type="entry name" value="Lysozyme-like_dom_sf"/>
</dbReference>
<dbReference type="OrthoDB" id="5244067at2"/>
<feature type="chain" id="PRO_5010289304" evidence="9">
    <location>
        <begin position="46"/>
        <end position="406"/>
    </location>
</feature>
<gene>
    <name evidence="12" type="ORF">SAMN05414137_10564</name>
</gene>
<keyword evidence="4 9" id="KW-0732">Signal</keyword>
<keyword evidence="6 12" id="KW-0378">Hydrolase</keyword>
<dbReference type="Gene3D" id="3.90.1720.10">
    <property type="entry name" value="endopeptidase domain like (from Nostoc punctiforme)"/>
    <property type="match status" value="1"/>
</dbReference>
<dbReference type="InterPro" id="IPR018392">
    <property type="entry name" value="LysM"/>
</dbReference>
<evidence type="ECO:0000256" key="4">
    <source>
        <dbReference type="ARBA" id="ARBA00022729"/>
    </source>
</evidence>
<dbReference type="Pfam" id="PF06737">
    <property type="entry name" value="Transglycosylas"/>
    <property type="match status" value="1"/>
</dbReference>
<evidence type="ECO:0000256" key="3">
    <source>
        <dbReference type="ARBA" id="ARBA00022670"/>
    </source>
</evidence>
<keyword evidence="3" id="KW-0645">Protease</keyword>
<evidence type="ECO:0000256" key="8">
    <source>
        <dbReference type="SAM" id="MobiDB-lite"/>
    </source>
</evidence>
<reference evidence="13" key="1">
    <citation type="submission" date="2016-10" db="EMBL/GenBank/DDBJ databases">
        <authorList>
            <person name="Varghese N."/>
        </authorList>
    </citation>
    <scope>NUCLEOTIDE SEQUENCE [LARGE SCALE GENOMIC DNA]</scope>
    <source>
        <strain evidence="13">DSM 45096 / BCRC 16803 / CGMCC 4.1857 / CIP 109030 / JCM 12277 / KCTC 19219 / NBRC 100920 / 33214</strain>
    </source>
</reference>
<dbReference type="EMBL" id="FOAZ01000005">
    <property type="protein sequence ID" value="SEL03109.1"/>
    <property type="molecule type" value="Genomic_DNA"/>
</dbReference>
<dbReference type="SUPFAM" id="SSF54001">
    <property type="entry name" value="Cysteine proteinases"/>
    <property type="match status" value="1"/>
</dbReference>
<evidence type="ECO:0000256" key="9">
    <source>
        <dbReference type="SAM" id="SignalP"/>
    </source>
</evidence>
<comment type="similarity">
    <text evidence="2">Belongs to the transglycosylase family. Rpf subfamily.</text>
</comment>
<evidence type="ECO:0000256" key="5">
    <source>
        <dbReference type="ARBA" id="ARBA00022737"/>
    </source>
</evidence>
<dbReference type="Pfam" id="PF01476">
    <property type="entry name" value="LysM"/>
    <property type="match status" value="1"/>
</dbReference>
<feature type="domain" description="LysM" evidence="10">
    <location>
        <begin position="193"/>
        <end position="242"/>
    </location>
</feature>
<evidence type="ECO:0000259" key="10">
    <source>
        <dbReference type="PROSITE" id="PS51782"/>
    </source>
</evidence>
<dbReference type="CDD" id="cd00118">
    <property type="entry name" value="LysM"/>
    <property type="match status" value="1"/>
</dbReference>
<organism evidence="12 13">
    <name type="scientific">Streptacidiphilus jiangxiensis</name>
    <dbReference type="NCBI Taxonomy" id="235985"/>
    <lineage>
        <taxon>Bacteria</taxon>
        <taxon>Bacillati</taxon>
        <taxon>Actinomycetota</taxon>
        <taxon>Actinomycetes</taxon>
        <taxon>Kitasatosporales</taxon>
        <taxon>Streptomycetaceae</taxon>
        <taxon>Streptacidiphilus</taxon>
    </lineage>
</organism>
<dbReference type="InterPro" id="IPR036779">
    <property type="entry name" value="LysM_dom_sf"/>
</dbReference>
<dbReference type="RefSeq" id="WP_063773359.1">
    <property type="nucleotide sequence ID" value="NZ_BBPN01000038.1"/>
</dbReference>
<keyword evidence="5" id="KW-0677">Repeat</keyword>
<dbReference type="Proteomes" id="UP000183015">
    <property type="component" value="Unassembled WGS sequence"/>
</dbReference>
<dbReference type="PROSITE" id="PS51935">
    <property type="entry name" value="NLPC_P60"/>
    <property type="match status" value="1"/>
</dbReference>
<keyword evidence="13" id="KW-1185">Reference proteome</keyword>
<evidence type="ECO:0000259" key="11">
    <source>
        <dbReference type="PROSITE" id="PS51935"/>
    </source>
</evidence>
<dbReference type="InterPro" id="IPR051202">
    <property type="entry name" value="Peptidase_C40"/>
</dbReference>
<proteinExistence type="inferred from homology"/>
<evidence type="ECO:0000256" key="7">
    <source>
        <dbReference type="ARBA" id="ARBA00022807"/>
    </source>
</evidence>
<evidence type="ECO:0000313" key="12">
    <source>
        <dbReference type="EMBL" id="SEL03109.1"/>
    </source>
</evidence>
<dbReference type="eggNOG" id="COG1388">
    <property type="taxonomic scope" value="Bacteria"/>
</dbReference>
<dbReference type="PANTHER" id="PTHR47053">
    <property type="entry name" value="MUREIN DD-ENDOPEPTIDASE MEPH-RELATED"/>
    <property type="match status" value="1"/>
</dbReference>
<dbReference type="Pfam" id="PF00877">
    <property type="entry name" value="NLPC_P60"/>
    <property type="match status" value="1"/>
</dbReference>
<feature type="compositionally biased region" description="Low complexity" evidence="8">
    <location>
        <begin position="245"/>
        <end position="283"/>
    </location>
</feature>
<dbReference type="Gene3D" id="3.10.350.10">
    <property type="entry name" value="LysM domain"/>
    <property type="match status" value="1"/>
</dbReference>